<feature type="compositionally biased region" description="Low complexity" evidence="2">
    <location>
        <begin position="853"/>
        <end position="869"/>
    </location>
</feature>
<dbReference type="Proteomes" id="UP001165090">
    <property type="component" value="Unassembled WGS sequence"/>
</dbReference>
<dbReference type="PANTHER" id="PTHR13318">
    <property type="entry name" value="PARTNER OF PAIRED, ISOFORM B-RELATED"/>
    <property type="match status" value="1"/>
</dbReference>
<evidence type="ECO:0000313" key="3">
    <source>
        <dbReference type="EMBL" id="GLI64696.1"/>
    </source>
</evidence>
<dbReference type="SUPFAM" id="SSF52047">
    <property type="entry name" value="RNI-like"/>
    <property type="match status" value="1"/>
</dbReference>
<feature type="region of interest" description="Disordered" evidence="2">
    <location>
        <begin position="375"/>
        <end position="413"/>
    </location>
</feature>
<dbReference type="InterPro" id="IPR032675">
    <property type="entry name" value="LRR_dom_sf"/>
</dbReference>
<accession>A0ABQ5S4B7</accession>
<dbReference type="InterPro" id="IPR006553">
    <property type="entry name" value="Leu-rich_rpt_Cys-con_subtyp"/>
</dbReference>
<dbReference type="Gene3D" id="3.80.10.10">
    <property type="entry name" value="Ribonuclease Inhibitor"/>
    <property type="match status" value="3"/>
</dbReference>
<evidence type="ECO:0000313" key="4">
    <source>
        <dbReference type="Proteomes" id="UP001165090"/>
    </source>
</evidence>
<feature type="compositionally biased region" description="Acidic residues" evidence="2">
    <location>
        <begin position="517"/>
        <end position="529"/>
    </location>
</feature>
<feature type="compositionally biased region" description="Gly residues" evidence="2">
    <location>
        <begin position="475"/>
        <end position="485"/>
    </location>
</feature>
<feature type="region of interest" description="Disordered" evidence="2">
    <location>
        <begin position="847"/>
        <end position="869"/>
    </location>
</feature>
<organism evidence="3 4">
    <name type="scientific">Volvox africanus</name>
    <dbReference type="NCBI Taxonomy" id="51714"/>
    <lineage>
        <taxon>Eukaryota</taxon>
        <taxon>Viridiplantae</taxon>
        <taxon>Chlorophyta</taxon>
        <taxon>core chlorophytes</taxon>
        <taxon>Chlorophyceae</taxon>
        <taxon>CS clade</taxon>
        <taxon>Chlamydomonadales</taxon>
        <taxon>Volvocaceae</taxon>
        <taxon>Volvox</taxon>
    </lineage>
</organism>
<sequence>GNGDICPAAAAAVVVMPAVGYPGAALGPVASSPGLSSPLSPASRILGGLREVLLRLSKLQADICPALTTDAIACLPNLTDLTLDTLVAPEALEPLGRLRCLAVKKLANPEALERLTGLTALLVNSDSSCASEFLPTCTRLPELQSLTFKTSSTKVLQQPDGLCWQGFSRLSSLDLRAPVECLKPGLPAVAELAGLRSLSLDLYCASDEELMVAVVAPPNLESLLVSSDRSRSGGVIDVHPNPRLRALRIRLYWTALNLVLPEGVPEPSPLPEPLSEDLDPEPRVWNPDQDLKSPLCGGPARADTTVVQRQLPAAIAAEEITEAAVAAAAGPRQPQRVTDGLDLDLECPHADGMDVGIVAAGRQEPFRTVTAAADACGGGLRRRRRRSDESPSPFSVGGGGGDGQAGHGLGAAAGGEGAAATAAATVHLMERGPRRRIMSTGDDGAAAAAVVEPSRDGRGTAAAMVAGGSSEDESGGAGGSDGGSSGEEVGYRGAGVSGASGGVNAAAALAATGDADRSDEDVDSEEPEAEAYPYRRCAPTAGGGGGGTTDYNPHASRRQVPPRSTRQEPPAAGSGSALADGTPCMECRRRRRSAAGGAGISTPAASSVSASAAQVPEMELQELCLDACFFLLYGSLVPLLRQFPRLRKLTLNNGVALENGELAQLCELSSLQELSLSGLHLVTDAGLKYLSRLTRLTSIRVKGFRKLSLHAAQAFLRQKPIVRRYEEISGTFLMSLAGLSELRYVALKHLHTIGEGALAAGLGALKQLTRLEVKDVNSMSDKVLVALSGHTGLKDLSVLHCEGVTSRGRNAVVRALGPRVAVDFEGCKLPDITRPCALPTSSTKAQLIDDDQVSSSNQQRRSVQHSNQH</sequence>
<feature type="region of interest" description="Disordered" evidence="2">
    <location>
        <begin position="436"/>
        <end position="493"/>
    </location>
</feature>
<dbReference type="EMBL" id="BSDZ01000020">
    <property type="protein sequence ID" value="GLI64696.1"/>
    <property type="molecule type" value="Genomic_DNA"/>
</dbReference>
<dbReference type="SMART" id="SM00367">
    <property type="entry name" value="LRR_CC"/>
    <property type="match status" value="2"/>
</dbReference>
<gene>
    <name evidence="3" type="ORF">VaNZ11_008051</name>
</gene>
<name>A0ABQ5S4B7_9CHLO</name>
<evidence type="ECO:0000256" key="2">
    <source>
        <dbReference type="SAM" id="MobiDB-lite"/>
    </source>
</evidence>
<evidence type="ECO:0000256" key="1">
    <source>
        <dbReference type="ARBA" id="ARBA00004430"/>
    </source>
</evidence>
<protein>
    <submittedName>
        <fullName evidence="3">Uncharacterized protein</fullName>
    </submittedName>
</protein>
<keyword evidence="4" id="KW-1185">Reference proteome</keyword>
<reference evidence="3 4" key="1">
    <citation type="journal article" date="2023" name="IScience">
        <title>Expanded male sex-determining region conserved during the evolution of homothallism in the green alga Volvox.</title>
        <authorList>
            <person name="Yamamoto K."/>
            <person name="Matsuzaki R."/>
            <person name="Mahakham W."/>
            <person name="Heman W."/>
            <person name="Sekimoto H."/>
            <person name="Kawachi M."/>
            <person name="Minakuchi Y."/>
            <person name="Toyoda A."/>
            <person name="Nozaki H."/>
        </authorList>
    </citation>
    <scope>NUCLEOTIDE SEQUENCE [LARGE SCALE GENOMIC DNA]</scope>
    <source>
        <strain evidence="3 4">NIES-4468</strain>
    </source>
</reference>
<feature type="non-terminal residue" evidence="3">
    <location>
        <position position="1"/>
    </location>
</feature>
<dbReference type="SUPFAM" id="SSF52058">
    <property type="entry name" value="L domain-like"/>
    <property type="match status" value="1"/>
</dbReference>
<dbReference type="PANTHER" id="PTHR13318:SF190">
    <property type="entry name" value="PARTNER OF PAIRED, ISOFORM B"/>
    <property type="match status" value="1"/>
</dbReference>
<feature type="compositionally biased region" description="Gly residues" evidence="2">
    <location>
        <begin position="396"/>
        <end position="413"/>
    </location>
</feature>
<feature type="compositionally biased region" description="Low complexity" evidence="2">
    <location>
        <begin position="441"/>
        <end position="451"/>
    </location>
</feature>
<comment type="caution">
    <text evidence="3">The sequence shown here is derived from an EMBL/GenBank/DDBJ whole genome shotgun (WGS) entry which is preliminary data.</text>
</comment>
<comment type="subcellular location">
    <subcellularLocation>
        <location evidence="1">Cytoplasm</location>
        <location evidence="1">Cytoskeleton</location>
        <location evidence="1">Cilium axoneme</location>
    </subcellularLocation>
</comment>
<feature type="region of interest" description="Disordered" evidence="2">
    <location>
        <begin position="511"/>
        <end position="583"/>
    </location>
</feature>
<proteinExistence type="predicted"/>